<dbReference type="EMBL" id="JNAJ01000003">
    <property type="protein sequence ID" value="KGF93490.1"/>
    <property type="molecule type" value="Genomic_DNA"/>
</dbReference>
<reference evidence="2" key="1">
    <citation type="journal article" date="2014" name="Sci. Data">
        <title>Genomes of diverse isolates of the marine cyanobacterium Prochlorococcus.</title>
        <authorList>
            <person name="Biller S."/>
            <person name="Berube P."/>
            <person name="Thompson J."/>
            <person name="Kelly L."/>
            <person name="Roggensack S."/>
            <person name="Awad L."/>
            <person name="Roache-Johnson K."/>
            <person name="Ding H."/>
            <person name="Giovannoni S.J."/>
            <person name="Moore L.R."/>
            <person name="Chisholm S.W."/>
        </authorList>
    </citation>
    <scope>NUCLEOTIDE SEQUENCE [LARGE SCALE GENOMIC DNA]</scope>
</reference>
<accession>A0A0A1ZVS7</accession>
<name>A0A0A1ZVS7_PROMR</name>
<dbReference type="RefSeq" id="WP_032512881.1">
    <property type="nucleotide sequence ID" value="NZ_JNAJ01000003.1"/>
</dbReference>
<comment type="caution">
    <text evidence="1">The sequence shown here is derived from an EMBL/GenBank/DDBJ whole genome shotgun (WGS) entry which is preliminary data.</text>
</comment>
<sequence length="99" mass="11134">MNYQLLIESYSFGTSLSEQEIELLSLELETQIMNINISSEFGCLKSAPSHICEGLNLKKDTFWIMCLAEILDLHRPPKSGKTKSVEVFDLLLEKGLVIG</sequence>
<organism evidence="1 2">
    <name type="scientific">Prochlorococcus marinus str. MIT 9116</name>
    <dbReference type="NCBI Taxonomy" id="167544"/>
    <lineage>
        <taxon>Bacteria</taxon>
        <taxon>Bacillati</taxon>
        <taxon>Cyanobacteriota</taxon>
        <taxon>Cyanophyceae</taxon>
        <taxon>Synechococcales</taxon>
        <taxon>Prochlorococcaceae</taxon>
        <taxon>Prochlorococcus</taxon>
    </lineage>
</organism>
<evidence type="ECO:0000313" key="2">
    <source>
        <dbReference type="Proteomes" id="UP000030491"/>
    </source>
</evidence>
<dbReference type="AlphaFoldDB" id="A0A0A1ZVS7"/>
<gene>
    <name evidence="1" type="ORF">EU93_0119</name>
</gene>
<dbReference type="OrthoDB" id="541003at2"/>
<protein>
    <recommendedName>
        <fullName evidence="3">Protein family PM-11</fullName>
    </recommendedName>
</protein>
<proteinExistence type="predicted"/>
<dbReference type="Proteomes" id="UP000030491">
    <property type="component" value="Unassembled WGS sequence"/>
</dbReference>
<evidence type="ECO:0008006" key="3">
    <source>
        <dbReference type="Google" id="ProtNLM"/>
    </source>
</evidence>
<evidence type="ECO:0000313" key="1">
    <source>
        <dbReference type="EMBL" id="KGF93490.1"/>
    </source>
</evidence>